<dbReference type="PIRSF" id="PIRSF004808">
    <property type="entry name" value="LasT"/>
    <property type="match status" value="1"/>
</dbReference>
<keyword evidence="4" id="KW-0949">S-adenosyl-L-methionine</keyword>
<dbReference type="RefSeq" id="WP_126380823.1">
    <property type="nucleotide sequence ID" value="NZ_AP017378.1"/>
</dbReference>
<dbReference type="InterPro" id="IPR029028">
    <property type="entry name" value="Alpha/beta_knot_MTases"/>
</dbReference>
<organism evidence="6 7">
    <name type="scientific">Desulfovibrio ferrophilus</name>
    <dbReference type="NCBI Taxonomy" id="241368"/>
    <lineage>
        <taxon>Bacteria</taxon>
        <taxon>Pseudomonadati</taxon>
        <taxon>Thermodesulfobacteriota</taxon>
        <taxon>Desulfovibrionia</taxon>
        <taxon>Desulfovibrionales</taxon>
        <taxon>Desulfovibrionaceae</taxon>
        <taxon>Desulfovibrio</taxon>
    </lineage>
</organism>
<gene>
    <name evidence="6" type="ORF">DFE_3085</name>
</gene>
<evidence type="ECO:0000256" key="3">
    <source>
        <dbReference type="ARBA" id="ARBA00022679"/>
    </source>
</evidence>
<name>A0A2Z6B2U5_9BACT</name>
<reference evidence="6 7" key="1">
    <citation type="journal article" date="2018" name="Sci. Adv.">
        <title>Multi-heme cytochromes provide a pathway for survival in energy-limited environments.</title>
        <authorList>
            <person name="Deng X."/>
            <person name="Dohmae N."/>
            <person name="Nealson K.H."/>
            <person name="Hashimoto K."/>
            <person name="Okamoto A."/>
        </authorList>
    </citation>
    <scope>NUCLEOTIDE SEQUENCE [LARGE SCALE GENOMIC DNA]</scope>
    <source>
        <strain evidence="6 7">IS5</strain>
    </source>
</reference>
<comment type="similarity">
    <text evidence="1">Belongs to the class IV-like SAM-binding methyltransferase superfamily. RNA methyltransferase TrmH family.</text>
</comment>
<dbReference type="InterPro" id="IPR029026">
    <property type="entry name" value="tRNA_m1G_MTases_N"/>
</dbReference>
<evidence type="ECO:0000259" key="5">
    <source>
        <dbReference type="Pfam" id="PF00588"/>
    </source>
</evidence>
<dbReference type="GO" id="GO:0005829">
    <property type="term" value="C:cytosol"/>
    <property type="evidence" value="ECO:0007669"/>
    <property type="project" value="TreeGrafter"/>
</dbReference>
<protein>
    <submittedName>
        <fullName evidence="6">tRNA/rRNA methyltransferase SpoU</fullName>
    </submittedName>
</protein>
<dbReference type="AlphaFoldDB" id="A0A2Z6B2U5"/>
<keyword evidence="3 6" id="KW-0808">Transferase</keyword>
<evidence type="ECO:0000313" key="7">
    <source>
        <dbReference type="Proteomes" id="UP000269883"/>
    </source>
</evidence>
<accession>A0A2Z6B2U5</accession>
<dbReference type="GO" id="GO:0002128">
    <property type="term" value="P:tRNA nucleoside ribose methylation"/>
    <property type="evidence" value="ECO:0007669"/>
    <property type="project" value="TreeGrafter"/>
</dbReference>
<dbReference type="Pfam" id="PF00588">
    <property type="entry name" value="SpoU_methylase"/>
    <property type="match status" value="1"/>
</dbReference>
<dbReference type="GO" id="GO:0003723">
    <property type="term" value="F:RNA binding"/>
    <property type="evidence" value="ECO:0007669"/>
    <property type="project" value="InterPro"/>
</dbReference>
<dbReference type="InterPro" id="IPR004384">
    <property type="entry name" value="RNA_MeTrfase_TrmJ/LasT"/>
</dbReference>
<dbReference type="SUPFAM" id="SSF75217">
    <property type="entry name" value="alpha/beta knot"/>
    <property type="match status" value="1"/>
</dbReference>
<dbReference type="PANTHER" id="PTHR42786">
    <property type="entry name" value="TRNA/RRNA METHYLTRANSFERASE"/>
    <property type="match status" value="1"/>
</dbReference>
<sequence>MLDNLTIVLFNPKFPENIGSAARACVNMGCANIIAVTPRNWNLDKAALLATTKGAEILRNMRIENDLPTALAGFSHVYGTTARIGGWRKGLLSPAKAAVKINEQRAQGGIAIVFGPEDRGLTNAETEICHDLITIPTVPEASSLNLAQAVLVVLYECFARSMESRSSAPPQPSASNLTTHEEQELLFGTMQETLLCIDYIKQDNSDYWMLPIRRFLTRSPLKRLEFNMLMGVCRQVKWIADKARGQALPETNTPSDDSK</sequence>
<proteinExistence type="inferred from homology"/>
<evidence type="ECO:0000256" key="2">
    <source>
        <dbReference type="ARBA" id="ARBA00022603"/>
    </source>
</evidence>
<dbReference type="Gene3D" id="3.40.1280.10">
    <property type="match status" value="1"/>
</dbReference>
<dbReference type="GO" id="GO:0008173">
    <property type="term" value="F:RNA methyltransferase activity"/>
    <property type="evidence" value="ECO:0007669"/>
    <property type="project" value="InterPro"/>
</dbReference>
<dbReference type="KEGG" id="dfl:DFE_3085"/>
<evidence type="ECO:0000256" key="4">
    <source>
        <dbReference type="ARBA" id="ARBA00022691"/>
    </source>
</evidence>
<dbReference type="CDD" id="cd18093">
    <property type="entry name" value="SpoU-like_TrmJ"/>
    <property type="match status" value="1"/>
</dbReference>
<keyword evidence="7" id="KW-1185">Reference proteome</keyword>
<keyword evidence="2 6" id="KW-0489">Methyltransferase</keyword>
<dbReference type="EMBL" id="AP017378">
    <property type="protein sequence ID" value="BBD09811.1"/>
    <property type="molecule type" value="Genomic_DNA"/>
</dbReference>
<feature type="domain" description="tRNA/rRNA methyltransferase SpoU type" evidence="5">
    <location>
        <begin position="5"/>
        <end position="155"/>
    </location>
</feature>
<dbReference type="Gene3D" id="1.10.8.590">
    <property type="match status" value="1"/>
</dbReference>
<dbReference type="Proteomes" id="UP000269883">
    <property type="component" value="Chromosome"/>
</dbReference>
<dbReference type="PANTHER" id="PTHR42786:SF2">
    <property type="entry name" value="TRNA (CYTIDINE_URIDINE-2'-O-)-METHYLTRANSFERASE TRMJ"/>
    <property type="match status" value="1"/>
</dbReference>
<evidence type="ECO:0000256" key="1">
    <source>
        <dbReference type="ARBA" id="ARBA00007228"/>
    </source>
</evidence>
<dbReference type="InterPro" id="IPR001537">
    <property type="entry name" value="SpoU_MeTrfase"/>
</dbReference>
<dbReference type="OrthoDB" id="9806346at2"/>
<evidence type="ECO:0000313" key="6">
    <source>
        <dbReference type="EMBL" id="BBD09811.1"/>
    </source>
</evidence>